<dbReference type="EMBL" id="JABSTR010000010">
    <property type="protein sequence ID" value="KAH9380164.1"/>
    <property type="molecule type" value="Genomic_DNA"/>
</dbReference>
<evidence type="ECO:0000256" key="1">
    <source>
        <dbReference type="ARBA" id="ARBA00008344"/>
    </source>
</evidence>
<evidence type="ECO:0000256" key="4">
    <source>
        <dbReference type="ARBA" id="ARBA00048098"/>
    </source>
</evidence>
<dbReference type="InterPro" id="IPR001806">
    <property type="entry name" value="Small_GTPase"/>
</dbReference>
<proteinExistence type="inferred from homology"/>
<keyword evidence="7" id="KW-1185">Reference proteome</keyword>
<dbReference type="VEuPathDB" id="VectorBase:HLOH_057894"/>
<evidence type="ECO:0000256" key="5">
    <source>
        <dbReference type="SAM" id="SignalP"/>
    </source>
</evidence>
<dbReference type="GO" id="GO:0005525">
    <property type="term" value="F:GTP binding"/>
    <property type="evidence" value="ECO:0007669"/>
    <property type="project" value="InterPro"/>
</dbReference>
<dbReference type="GO" id="GO:0003925">
    <property type="term" value="F:G protein activity"/>
    <property type="evidence" value="ECO:0007669"/>
    <property type="project" value="UniProtKB-EC"/>
</dbReference>
<evidence type="ECO:0000256" key="2">
    <source>
        <dbReference type="ARBA" id="ARBA00011984"/>
    </source>
</evidence>
<protein>
    <recommendedName>
        <fullName evidence="2">small monomeric GTPase</fullName>
        <ecNumber evidence="2">3.6.5.2</ecNumber>
    </recommendedName>
</protein>
<dbReference type="PANTHER" id="PTHR45704">
    <property type="entry name" value="RAS-LIKE FAMILY MEMBER 11"/>
    <property type="match status" value="1"/>
</dbReference>
<gene>
    <name evidence="6" type="ORF">HPB48_021691</name>
</gene>
<dbReference type="EC" id="3.6.5.2" evidence="2"/>
<comment type="caution">
    <text evidence="6">The sequence shown here is derived from an EMBL/GenBank/DDBJ whole genome shotgun (WGS) entry which is preliminary data.</text>
</comment>
<comment type="similarity">
    <text evidence="1">Belongs to the small GTPase superfamily. Ras family.</text>
</comment>
<dbReference type="InterPro" id="IPR027417">
    <property type="entry name" value="P-loop_NTPase"/>
</dbReference>
<dbReference type="OrthoDB" id="18798at2759"/>
<evidence type="ECO:0000313" key="7">
    <source>
        <dbReference type="Proteomes" id="UP000821853"/>
    </source>
</evidence>
<reference evidence="6 7" key="1">
    <citation type="journal article" date="2020" name="Cell">
        <title>Large-Scale Comparative Analyses of Tick Genomes Elucidate Their Genetic Diversity and Vector Capacities.</title>
        <authorList>
            <consortium name="Tick Genome and Microbiome Consortium (TIGMIC)"/>
            <person name="Jia N."/>
            <person name="Wang J."/>
            <person name="Shi W."/>
            <person name="Du L."/>
            <person name="Sun Y."/>
            <person name="Zhan W."/>
            <person name="Jiang J.F."/>
            <person name="Wang Q."/>
            <person name="Zhang B."/>
            <person name="Ji P."/>
            <person name="Bell-Sakyi L."/>
            <person name="Cui X.M."/>
            <person name="Yuan T.T."/>
            <person name="Jiang B.G."/>
            <person name="Yang W.F."/>
            <person name="Lam T.T."/>
            <person name="Chang Q.C."/>
            <person name="Ding S.J."/>
            <person name="Wang X.J."/>
            <person name="Zhu J.G."/>
            <person name="Ruan X.D."/>
            <person name="Zhao L."/>
            <person name="Wei J.T."/>
            <person name="Ye R.Z."/>
            <person name="Que T.C."/>
            <person name="Du C.H."/>
            <person name="Zhou Y.H."/>
            <person name="Cheng J.X."/>
            <person name="Dai P.F."/>
            <person name="Guo W.B."/>
            <person name="Han X.H."/>
            <person name="Huang E.J."/>
            <person name="Li L.F."/>
            <person name="Wei W."/>
            <person name="Gao Y.C."/>
            <person name="Liu J.Z."/>
            <person name="Shao H.Z."/>
            <person name="Wang X."/>
            <person name="Wang C.C."/>
            <person name="Yang T.C."/>
            <person name="Huo Q.B."/>
            <person name="Li W."/>
            <person name="Chen H.Y."/>
            <person name="Chen S.E."/>
            <person name="Zhou L.G."/>
            <person name="Ni X.B."/>
            <person name="Tian J.H."/>
            <person name="Sheng Y."/>
            <person name="Liu T."/>
            <person name="Pan Y.S."/>
            <person name="Xia L.Y."/>
            <person name="Li J."/>
            <person name="Zhao F."/>
            <person name="Cao W.C."/>
        </authorList>
    </citation>
    <scope>NUCLEOTIDE SEQUENCE [LARGE SCALE GENOMIC DNA]</scope>
    <source>
        <strain evidence="6">HaeL-2018</strain>
    </source>
</reference>
<sequence length="252" mass="27979">MKAFVVFIFLRLSAMLLSSDNEGSSNRFAVRQAAETHTLYRQNVTFDNVATVVQILDSSCGKVTGCLYGHNTCVDALVLVYSICECSSFYHKRALLETLVAVRGVRSTPLVLLGNKHDKEHCRKVGLDDDGHEASLHFHCQLHEVSAVKNYAGVSLALQSLIPETRALQVLSTLPVRGKAGVARTVFKMIGLVFSKPPEYHPKTHPHNSHTSLTHLHTLRHTYTQYPTHTHTYTPFGFINTIFSSVLPVIAL</sequence>
<dbReference type="Pfam" id="PF00071">
    <property type="entry name" value="Ras"/>
    <property type="match status" value="1"/>
</dbReference>
<organism evidence="6 7">
    <name type="scientific">Haemaphysalis longicornis</name>
    <name type="common">Bush tick</name>
    <dbReference type="NCBI Taxonomy" id="44386"/>
    <lineage>
        <taxon>Eukaryota</taxon>
        <taxon>Metazoa</taxon>
        <taxon>Ecdysozoa</taxon>
        <taxon>Arthropoda</taxon>
        <taxon>Chelicerata</taxon>
        <taxon>Arachnida</taxon>
        <taxon>Acari</taxon>
        <taxon>Parasitiformes</taxon>
        <taxon>Ixodida</taxon>
        <taxon>Ixodoidea</taxon>
        <taxon>Ixodidae</taxon>
        <taxon>Haemaphysalinae</taxon>
        <taxon>Haemaphysalis</taxon>
    </lineage>
</organism>
<evidence type="ECO:0000313" key="6">
    <source>
        <dbReference type="EMBL" id="KAH9380164.1"/>
    </source>
</evidence>
<comment type="catalytic activity">
    <reaction evidence="4">
        <text>GTP + H2O = GDP + phosphate + H(+)</text>
        <dbReference type="Rhea" id="RHEA:19669"/>
        <dbReference type="ChEBI" id="CHEBI:15377"/>
        <dbReference type="ChEBI" id="CHEBI:15378"/>
        <dbReference type="ChEBI" id="CHEBI:37565"/>
        <dbReference type="ChEBI" id="CHEBI:43474"/>
        <dbReference type="ChEBI" id="CHEBI:58189"/>
        <dbReference type="EC" id="3.6.5.2"/>
    </reaction>
</comment>
<keyword evidence="5" id="KW-0732">Signal</keyword>
<keyword evidence="3" id="KW-0378">Hydrolase</keyword>
<name>A0A9J6H0C2_HAELO</name>
<dbReference type="SMART" id="SM00173">
    <property type="entry name" value="RAS"/>
    <property type="match status" value="1"/>
</dbReference>
<evidence type="ECO:0000256" key="3">
    <source>
        <dbReference type="ARBA" id="ARBA00022801"/>
    </source>
</evidence>
<accession>A0A9J6H0C2</accession>
<feature type="signal peptide" evidence="5">
    <location>
        <begin position="1"/>
        <end position="18"/>
    </location>
</feature>
<dbReference type="AlphaFoldDB" id="A0A9J6H0C2"/>
<dbReference type="Gene3D" id="3.40.50.300">
    <property type="entry name" value="P-loop containing nucleotide triphosphate hydrolases"/>
    <property type="match status" value="1"/>
</dbReference>
<dbReference type="InterPro" id="IPR051065">
    <property type="entry name" value="Ras-related_GTPase"/>
</dbReference>
<dbReference type="Proteomes" id="UP000821853">
    <property type="component" value="Chromosome 8"/>
</dbReference>
<dbReference type="SUPFAM" id="SSF52540">
    <property type="entry name" value="P-loop containing nucleoside triphosphate hydrolases"/>
    <property type="match status" value="1"/>
</dbReference>
<feature type="chain" id="PRO_5039938110" description="small monomeric GTPase" evidence="5">
    <location>
        <begin position="19"/>
        <end position="252"/>
    </location>
</feature>